<dbReference type="EMBL" id="MU620965">
    <property type="protein sequence ID" value="KAI8575952.1"/>
    <property type="molecule type" value="Genomic_DNA"/>
</dbReference>
<dbReference type="Proteomes" id="UP001206595">
    <property type="component" value="Unassembled WGS sequence"/>
</dbReference>
<accession>A0AAD5E3E8</accession>
<protein>
    <submittedName>
        <fullName evidence="1">Uncharacterized protein</fullName>
    </submittedName>
</protein>
<organism evidence="1 2">
    <name type="scientific">Umbelopsis ramanniana AG</name>
    <dbReference type="NCBI Taxonomy" id="1314678"/>
    <lineage>
        <taxon>Eukaryota</taxon>
        <taxon>Fungi</taxon>
        <taxon>Fungi incertae sedis</taxon>
        <taxon>Mucoromycota</taxon>
        <taxon>Mucoromycotina</taxon>
        <taxon>Umbelopsidomycetes</taxon>
        <taxon>Umbelopsidales</taxon>
        <taxon>Umbelopsidaceae</taxon>
        <taxon>Umbelopsis</taxon>
    </lineage>
</organism>
<sequence length="51" mass="6121">MLILSHRNNFYRHWESICQLGDSVRLINVCFVHQRFFSPNVLYVDVTAIMH</sequence>
<evidence type="ECO:0000313" key="1">
    <source>
        <dbReference type="EMBL" id="KAI8575952.1"/>
    </source>
</evidence>
<keyword evidence="2" id="KW-1185">Reference proteome</keyword>
<name>A0AAD5E3E8_UMBRA</name>
<dbReference type="GeneID" id="75917297"/>
<comment type="caution">
    <text evidence="1">The sequence shown here is derived from an EMBL/GenBank/DDBJ whole genome shotgun (WGS) entry which is preliminary data.</text>
</comment>
<reference evidence="1" key="1">
    <citation type="submission" date="2021-06" db="EMBL/GenBank/DDBJ databases">
        <authorList>
            <consortium name="DOE Joint Genome Institute"/>
            <person name="Mondo S.J."/>
            <person name="Amses K.R."/>
            <person name="Simmons D.R."/>
            <person name="Longcore J.E."/>
            <person name="Seto K."/>
            <person name="Alves G.H."/>
            <person name="Bonds A.E."/>
            <person name="Quandt C.A."/>
            <person name="Davis W.J."/>
            <person name="Chang Y."/>
            <person name="Letcher P.M."/>
            <person name="Powell M.J."/>
            <person name="Kuo A."/>
            <person name="Labutti K."/>
            <person name="Pangilinan J."/>
            <person name="Andreopoulos W."/>
            <person name="Tritt A."/>
            <person name="Riley R."/>
            <person name="Hundley H."/>
            <person name="Johnson J."/>
            <person name="Lipzen A."/>
            <person name="Barry K."/>
            <person name="Berbee M.L."/>
            <person name="Buchler N.E."/>
            <person name="Grigoriev I.V."/>
            <person name="Spatafora J.W."/>
            <person name="Stajich J.E."/>
            <person name="James T.Y."/>
        </authorList>
    </citation>
    <scope>NUCLEOTIDE SEQUENCE</scope>
    <source>
        <strain evidence="1">AG</strain>
    </source>
</reference>
<dbReference type="RefSeq" id="XP_051440956.1">
    <property type="nucleotide sequence ID" value="XM_051591954.1"/>
</dbReference>
<gene>
    <name evidence="1" type="ORF">K450DRAFT_259134</name>
</gene>
<dbReference type="AlphaFoldDB" id="A0AAD5E3E8"/>
<proteinExistence type="predicted"/>
<reference evidence="1" key="2">
    <citation type="journal article" date="2022" name="Proc. Natl. Acad. Sci. U.S.A.">
        <title>Diploid-dominant life cycles characterize the early evolution of Fungi.</title>
        <authorList>
            <person name="Amses K.R."/>
            <person name="Simmons D.R."/>
            <person name="Longcore J.E."/>
            <person name="Mondo S.J."/>
            <person name="Seto K."/>
            <person name="Jeronimo G.H."/>
            <person name="Bonds A.E."/>
            <person name="Quandt C.A."/>
            <person name="Davis W.J."/>
            <person name="Chang Y."/>
            <person name="Federici B.A."/>
            <person name="Kuo A."/>
            <person name="LaButti K."/>
            <person name="Pangilinan J."/>
            <person name="Andreopoulos W."/>
            <person name="Tritt A."/>
            <person name="Riley R."/>
            <person name="Hundley H."/>
            <person name="Johnson J."/>
            <person name="Lipzen A."/>
            <person name="Barry K."/>
            <person name="Lang B.F."/>
            <person name="Cuomo C.A."/>
            <person name="Buchler N.E."/>
            <person name="Grigoriev I.V."/>
            <person name="Spatafora J.W."/>
            <person name="Stajich J.E."/>
            <person name="James T.Y."/>
        </authorList>
    </citation>
    <scope>NUCLEOTIDE SEQUENCE</scope>
    <source>
        <strain evidence="1">AG</strain>
    </source>
</reference>
<evidence type="ECO:0000313" key="2">
    <source>
        <dbReference type="Proteomes" id="UP001206595"/>
    </source>
</evidence>